<gene>
    <name evidence="1" type="ORF">Tci_609520</name>
</gene>
<dbReference type="EMBL" id="BKCJ010413317">
    <property type="protein sequence ID" value="GFA37548.1"/>
    <property type="molecule type" value="Genomic_DNA"/>
</dbReference>
<accession>A0A699JKC5</accession>
<protein>
    <submittedName>
        <fullName evidence="1">Uncharacterized protein</fullName>
    </submittedName>
</protein>
<proteinExistence type="predicted"/>
<comment type="caution">
    <text evidence="1">The sequence shown here is derived from an EMBL/GenBank/DDBJ whole genome shotgun (WGS) entry which is preliminary data.</text>
</comment>
<reference evidence="1" key="1">
    <citation type="journal article" date="2019" name="Sci. Rep.">
        <title>Draft genome of Tanacetum cinerariifolium, the natural source of mosquito coil.</title>
        <authorList>
            <person name="Yamashiro T."/>
            <person name="Shiraishi A."/>
            <person name="Satake H."/>
            <person name="Nakayama K."/>
        </authorList>
    </citation>
    <scope>NUCLEOTIDE SEQUENCE</scope>
</reference>
<evidence type="ECO:0000313" key="1">
    <source>
        <dbReference type="EMBL" id="GFA37548.1"/>
    </source>
</evidence>
<sequence length="124" mass="13776">MSFCKRFKDSISLEDSIDEDIDMNVLEDIEADATAIEVVVDRDVEAGIDTGIGMEVDFRIDVEDEVDDEVMSSDRGTIRVGVDMDAGIDIPNGMLMPDAIEHLEQLKEGLQDIYDHAIEITLRG</sequence>
<dbReference type="AlphaFoldDB" id="A0A699JKC5"/>
<name>A0A699JKC5_TANCI</name>
<organism evidence="1">
    <name type="scientific">Tanacetum cinerariifolium</name>
    <name type="common">Dalmatian daisy</name>
    <name type="synonym">Chrysanthemum cinerariifolium</name>
    <dbReference type="NCBI Taxonomy" id="118510"/>
    <lineage>
        <taxon>Eukaryota</taxon>
        <taxon>Viridiplantae</taxon>
        <taxon>Streptophyta</taxon>
        <taxon>Embryophyta</taxon>
        <taxon>Tracheophyta</taxon>
        <taxon>Spermatophyta</taxon>
        <taxon>Magnoliopsida</taxon>
        <taxon>eudicotyledons</taxon>
        <taxon>Gunneridae</taxon>
        <taxon>Pentapetalae</taxon>
        <taxon>asterids</taxon>
        <taxon>campanulids</taxon>
        <taxon>Asterales</taxon>
        <taxon>Asteraceae</taxon>
        <taxon>Asteroideae</taxon>
        <taxon>Anthemideae</taxon>
        <taxon>Anthemidinae</taxon>
        <taxon>Tanacetum</taxon>
    </lineage>
</organism>